<comment type="caution">
    <text evidence="6">The sequence shown here is derived from an EMBL/GenBank/DDBJ whole genome shotgun (WGS) entry which is preliminary data.</text>
</comment>
<keyword evidence="2" id="KW-0238">DNA-binding</keyword>
<keyword evidence="1" id="KW-0805">Transcription regulation</keyword>
<dbReference type="EMBL" id="JAGSOV010000034">
    <property type="protein sequence ID" value="MCO1656350.1"/>
    <property type="molecule type" value="Genomic_DNA"/>
</dbReference>
<dbReference type="InterPro" id="IPR050204">
    <property type="entry name" value="AraC_XylS_family_regulators"/>
</dbReference>
<feature type="region of interest" description="Disordered" evidence="4">
    <location>
        <begin position="266"/>
        <end position="296"/>
    </location>
</feature>
<dbReference type="Proteomes" id="UP001165283">
    <property type="component" value="Unassembled WGS sequence"/>
</dbReference>
<dbReference type="PANTHER" id="PTHR46796:SF15">
    <property type="entry name" value="BLL1074 PROTEIN"/>
    <property type="match status" value="1"/>
</dbReference>
<sequence>MSVSLRARAATTGWTSLVREYRPTTRTARHVAATWEGEPGRDGWLRLLPDGCVDVWWDGEALGVTWAGEQPLRVRLRAAVPSVGVRLRCGTAAAVLSGAVWDQPGRSIPVADLLGGRAGVSEVEQRLRTAGGPARRRAVLEQWIGDRTAAGAGGSGAAEPRLAAVVGSLGVPGARVPDVASTVGLGERTVRRQIRAAVGLGPKSLHRVLRFQAFLARLEHVLAGRESLAAAAARVGYVDQAHLGHECRRLSGSTPAELLVAYRRAGPGHGRIPQDQDAGGGDAGAVTSRRPSRRSA</sequence>
<dbReference type="RefSeq" id="WP_252438978.1">
    <property type="nucleotide sequence ID" value="NZ_JAGSOV010000034.1"/>
</dbReference>
<feature type="domain" description="HTH araC/xylS-type" evidence="5">
    <location>
        <begin position="159"/>
        <end position="261"/>
    </location>
</feature>
<dbReference type="PROSITE" id="PS01124">
    <property type="entry name" value="HTH_ARAC_FAMILY_2"/>
    <property type="match status" value="1"/>
</dbReference>
<dbReference type="PANTHER" id="PTHR46796">
    <property type="entry name" value="HTH-TYPE TRANSCRIPTIONAL ACTIVATOR RHAS-RELATED"/>
    <property type="match status" value="1"/>
</dbReference>
<proteinExistence type="predicted"/>
<accession>A0ABT1A018</accession>
<dbReference type="InterPro" id="IPR018060">
    <property type="entry name" value="HTH_AraC"/>
</dbReference>
<keyword evidence="3" id="KW-0804">Transcription</keyword>
<dbReference type="SMART" id="SM00342">
    <property type="entry name" value="HTH_ARAC"/>
    <property type="match status" value="1"/>
</dbReference>
<evidence type="ECO:0000256" key="2">
    <source>
        <dbReference type="ARBA" id="ARBA00023125"/>
    </source>
</evidence>
<keyword evidence="7" id="KW-1185">Reference proteome</keyword>
<protein>
    <submittedName>
        <fullName evidence="6">Helix-turn-helix domain-containing protein</fullName>
    </submittedName>
</protein>
<evidence type="ECO:0000313" key="6">
    <source>
        <dbReference type="EMBL" id="MCO1656350.1"/>
    </source>
</evidence>
<evidence type="ECO:0000256" key="1">
    <source>
        <dbReference type="ARBA" id="ARBA00023015"/>
    </source>
</evidence>
<name>A0ABT1A018_9PSEU</name>
<dbReference type="Pfam" id="PF12833">
    <property type="entry name" value="HTH_18"/>
    <property type="match status" value="1"/>
</dbReference>
<gene>
    <name evidence="6" type="ORF">KDL28_14915</name>
</gene>
<dbReference type="Gene3D" id="1.10.10.60">
    <property type="entry name" value="Homeodomain-like"/>
    <property type="match status" value="1"/>
</dbReference>
<evidence type="ECO:0000313" key="7">
    <source>
        <dbReference type="Proteomes" id="UP001165283"/>
    </source>
</evidence>
<organism evidence="6 7">
    <name type="scientific">Pseudonocardia humida</name>
    <dbReference type="NCBI Taxonomy" id="2800819"/>
    <lineage>
        <taxon>Bacteria</taxon>
        <taxon>Bacillati</taxon>
        <taxon>Actinomycetota</taxon>
        <taxon>Actinomycetes</taxon>
        <taxon>Pseudonocardiales</taxon>
        <taxon>Pseudonocardiaceae</taxon>
        <taxon>Pseudonocardia</taxon>
    </lineage>
</organism>
<evidence type="ECO:0000259" key="5">
    <source>
        <dbReference type="PROSITE" id="PS01124"/>
    </source>
</evidence>
<evidence type="ECO:0000256" key="3">
    <source>
        <dbReference type="ARBA" id="ARBA00023163"/>
    </source>
</evidence>
<evidence type="ECO:0000256" key="4">
    <source>
        <dbReference type="SAM" id="MobiDB-lite"/>
    </source>
</evidence>
<reference evidence="6" key="1">
    <citation type="submission" date="2021-04" db="EMBL/GenBank/DDBJ databases">
        <title>Pseudonocardia sp. nov., isolated from sandy soil of mangrove forest.</title>
        <authorList>
            <person name="Zan Z."/>
            <person name="Huang R."/>
            <person name="Liu W."/>
        </authorList>
    </citation>
    <scope>NUCLEOTIDE SEQUENCE</scope>
    <source>
        <strain evidence="6">S2-4</strain>
    </source>
</reference>